<feature type="transmembrane region" description="Helical" evidence="2">
    <location>
        <begin position="538"/>
        <end position="556"/>
    </location>
</feature>
<dbReference type="PANTHER" id="PTHR24177:SF458">
    <property type="entry name" value="ANKYRIN REPEAT PLANT-LIKE PROTEIN"/>
    <property type="match status" value="1"/>
</dbReference>
<keyword evidence="4" id="KW-1185">Reference proteome</keyword>
<feature type="transmembrane region" description="Helical" evidence="2">
    <location>
        <begin position="426"/>
        <end position="447"/>
    </location>
</feature>
<dbReference type="Pfam" id="PF12796">
    <property type="entry name" value="Ank_2"/>
    <property type="match status" value="1"/>
</dbReference>
<evidence type="ECO:0000256" key="2">
    <source>
        <dbReference type="SAM" id="Phobius"/>
    </source>
</evidence>
<dbReference type="RefSeq" id="XP_014492761.1">
    <property type="nucleotide sequence ID" value="XM_014637275.2"/>
</dbReference>
<sequence>MDTVHANPAASSPQTHIVQIASADLLPHPSRHILQDRREYLQKCVPLYKLALRGDWNEAKRMIDEDTSLLNAAITKEWGTLLHVVAGTNHVHFVNQLLKLLNPLDLELRNFNGNTAFCYAAASGNMEIAATMIKKNEGLPKIRGGAEATPLYMAVLQGKGEMARHLYPLSTNILQQDDFTMLFFLCIKTELYDIALQILQKHSRLALERDENNDTGLHLLARKTCGFSVRGQWYLPNQILNSSMKATPFVQLVECLWRMLFDQDYDETELRTFISHPSQITFDAAQVGNFEFLDTLMRSYPDLLWEVDQKNRTIIHIAVLHRHSTIYSLIYGLGSIKDFIATFEDDEGNNILHYAATLSPPDKLSSISGAALQMTHELLWFQEVKKIMLLLNIEKKNGEGKTPSEIFAEKHKELLTKAESWTKSTAINCMLVSALITTGVFTATFMVPGGNNKKTANPNHLQEQAFLVFSLSVACALISASASILMFLSILVSSYAEDECFKSLPYKLLFGMVTQIISITTMMISFSAAFYITFSHGLTRVPFSIFVLSFLPIPLFKPLWSDIIYSSYLCMSLFWPRTT</sequence>
<keyword evidence="2" id="KW-0472">Membrane</keyword>
<comment type="subcellular location">
    <subcellularLocation>
        <location evidence="1">Cell membrane</location>
        <topology evidence="1">Peripheral membrane protein</topology>
        <orientation evidence="1">Cytoplasmic side</orientation>
    </subcellularLocation>
</comment>
<dbReference type="RefSeq" id="XP_014492762.1">
    <property type="nucleotide sequence ID" value="XM_014637276.2"/>
</dbReference>
<dbReference type="Proteomes" id="UP000087766">
    <property type="component" value="Unplaced"/>
</dbReference>
<dbReference type="InterPro" id="IPR026961">
    <property type="entry name" value="PGG_dom"/>
</dbReference>
<dbReference type="Gene3D" id="1.25.40.20">
    <property type="entry name" value="Ankyrin repeat-containing domain"/>
    <property type="match status" value="2"/>
</dbReference>
<dbReference type="GO" id="GO:0005886">
    <property type="term" value="C:plasma membrane"/>
    <property type="evidence" value="ECO:0007669"/>
    <property type="project" value="UniProtKB-SubCell"/>
</dbReference>
<dbReference type="Pfam" id="PF13962">
    <property type="entry name" value="PGG"/>
    <property type="match status" value="1"/>
</dbReference>
<dbReference type="OrthoDB" id="1925304at2759"/>
<dbReference type="InterPro" id="IPR002110">
    <property type="entry name" value="Ankyrin_rpt"/>
</dbReference>
<gene>
    <name evidence="5 6" type="primary">LOC106755166</name>
</gene>
<dbReference type="STRING" id="3916.A0A1S3TG62"/>
<reference evidence="5 6" key="1">
    <citation type="submission" date="2023-09" db="UniProtKB">
        <authorList>
            <consortium name="RefSeq"/>
        </authorList>
    </citation>
    <scope>IDENTIFICATION</scope>
    <source>
        <tissue evidence="5 6">Leaf</tissue>
    </source>
</reference>
<evidence type="ECO:0000259" key="3">
    <source>
        <dbReference type="Pfam" id="PF13962"/>
    </source>
</evidence>
<feature type="transmembrane region" description="Helical" evidence="2">
    <location>
        <begin position="467"/>
        <end position="496"/>
    </location>
</feature>
<accession>A0A1S3TG62</accession>
<evidence type="ECO:0000313" key="4">
    <source>
        <dbReference type="Proteomes" id="UP000087766"/>
    </source>
</evidence>
<proteinExistence type="predicted"/>
<evidence type="ECO:0000313" key="6">
    <source>
        <dbReference type="RefSeq" id="XP_014492762.1"/>
    </source>
</evidence>
<feature type="domain" description="PGG" evidence="3">
    <location>
        <begin position="420"/>
        <end position="532"/>
    </location>
</feature>
<protein>
    <submittedName>
        <fullName evidence="5 6">Uncharacterized protein LOC106755166</fullName>
    </submittedName>
</protein>
<dbReference type="SUPFAM" id="SSF48403">
    <property type="entry name" value="Ankyrin repeat"/>
    <property type="match status" value="1"/>
</dbReference>
<evidence type="ECO:0000256" key="1">
    <source>
        <dbReference type="ARBA" id="ARBA00004413"/>
    </source>
</evidence>
<dbReference type="InterPro" id="IPR036770">
    <property type="entry name" value="Ankyrin_rpt-contain_sf"/>
</dbReference>
<keyword evidence="2" id="KW-0812">Transmembrane</keyword>
<dbReference type="GeneID" id="106755166"/>
<dbReference type="KEGG" id="vra:106755166"/>
<dbReference type="SMART" id="SM00248">
    <property type="entry name" value="ANK"/>
    <property type="match status" value="4"/>
</dbReference>
<evidence type="ECO:0000313" key="5">
    <source>
        <dbReference type="RefSeq" id="XP_014492761.1"/>
    </source>
</evidence>
<keyword evidence="2" id="KW-1133">Transmembrane helix</keyword>
<dbReference type="PANTHER" id="PTHR24177">
    <property type="entry name" value="CASKIN"/>
    <property type="match status" value="1"/>
</dbReference>
<dbReference type="AlphaFoldDB" id="A0A1S3TG62"/>
<feature type="transmembrane region" description="Helical" evidence="2">
    <location>
        <begin position="508"/>
        <end position="532"/>
    </location>
</feature>
<organism evidence="5">
    <name type="scientific">Vigna radiata var. radiata</name>
    <name type="common">Mung bean</name>
    <name type="synonym">Phaseolus aureus</name>
    <dbReference type="NCBI Taxonomy" id="3916"/>
    <lineage>
        <taxon>Eukaryota</taxon>
        <taxon>Viridiplantae</taxon>
        <taxon>Streptophyta</taxon>
        <taxon>Embryophyta</taxon>
        <taxon>Tracheophyta</taxon>
        <taxon>Spermatophyta</taxon>
        <taxon>Magnoliopsida</taxon>
        <taxon>eudicotyledons</taxon>
        <taxon>Gunneridae</taxon>
        <taxon>Pentapetalae</taxon>
        <taxon>rosids</taxon>
        <taxon>fabids</taxon>
        <taxon>Fabales</taxon>
        <taxon>Fabaceae</taxon>
        <taxon>Papilionoideae</taxon>
        <taxon>50 kb inversion clade</taxon>
        <taxon>NPAAA clade</taxon>
        <taxon>indigoferoid/millettioid clade</taxon>
        <taxon>Phaseoleae</taxon>
        <taxon>Vigna</taxon>
    </lineage>
</organism>
<name>A0A1S3TG62_VIGRR</name>